<reference evidence="1 2" key="1">
    <citation type="submission" date="2020-08" db="EMBL/GenBank/DDBJ databases">
        <title>Genomic Encyclopedia of Type Strains, Phase IV (KMG-IV): sequencing the most valuable type-strain genomes for metagenomic binning, comparative biology and taxonomic classification.</title>
        <authorList>
            <person name="Goeker M."/>
        </authorList>
    </citation>
    <scope>NUCLEOTIDE SEQUENCE [LARGE SCALE GENOMIC DNA]</scope>
    <source>
        <strain evidence="1 2">DSM 21319</strain>
    </source>
</reference>
<gene>
    <name evidence="1" type="ORF">HNQ66_004649</name>
</gene>
<dbReference type="AlphaFoldDB" id="A0A7W7YZG5"/>
<keyword evidence="2" id="KW-1185">Reference proteome</keyword>
<dbReference type="RefSeq" id="WP_184147214.1">
    <property type="nucleotide sequence ID" value="NZ_JACHIK010000031.1"/>
</dbReference>
<organism evidence="1 2">
    <name type="scientific">Shinella fusca</name>
    <dbReference type="NCBI Taxonomy" id="544480"/>
    <lineage>
        <taxon>Bacteria</taxon>
        <taxon>Pseudomonadati</taxon>
        <taxon>Pseudomonadota</taxon>
        <taxon>Alphaproteobacteria</taxon>
        <taxon>Hyphomicrobiales</taxon>
        <taxon>Rhizobiaceae</taxon>
        <taxon>Shinella</taxon>
    </lineage>
</organism>
<dbReference type="Proteomes" id="UP000535406">
    <property type="component" value="Unassembled WGS sequence"/>
</dbReference>
<evidence type="ECO:0000313" key="1">
    <source>
        <dbReference type="EMBL" id="MBB5045219.1"/>
    </source>
</evidence>
<protein>
    <submittedName>
        <fullName evidence="1">Uncharacterized protein</fullName>
    </submittedName>
</protein>
<sequence length="82" mass="9079">MFKIFSRVAEVLADRAETPVWLRDPLSHPDIAAMDARSLGDLPFGLFRPQADAEPAAPRRQREFAGCYRALVPATVKVAATR</sequence>
<proteinExistence type="predicted"/>
<accession>A0A7W7YZG5</accession>
<comment type="caution">
    <text evidence="1">The sequence shown here is derived from an EMBL/GenBank/DDBJ whole genome shotgun (WGS) entry which is preliminary data.</text>
</comment>
<name>A0A7W7YZG5_9HYPH</name>
<dbReference type="EMBL" id="JACHIK010000031">
    <property type="protein sequence ID" value="MBB5045219.1"/>
    <property type="molecule type" value="Genomic_DNA"/>
</dbReference>
<evidence type="ECO:0000313" key="2">
    <source>
        <dbReference type="Proteomes" id="UP000535406"/>
    </source>
</evidence>